<dbReference type="SUPFAM" id="SSF56112">
    <property type="entry name" value="Protein kinase-like (PK-like)"/>
    <property type="match status" value="1"/>
</dbReference>
<dbReference type="GO" id="GO:0004674">
    <property type="term" value="F:protein serine/threonine kinase activity"/>
    <property type="evidence" value="ECO:0007669"/>
    <property type="project" value="UniProtKB-EC"/>
</dbReference>
<feature type="region of interest" description="Disordered" evidence="6">
    <location>
        <begin position="276"/>
        <end position="296"/>
    </location>
</feature>
<dbReference type="InterPro" id="IPR008271">
    <property type="entry name" value="Ser/Thr_kinase_AS"/>
</dbReference>
<dbReference type="GO" id="GO:0005524">
    <property type="term" value="F:ATP binding"/>
    <property type="evidence" value="ECO:0007669"/>
    <property type="project" value="UniProtKB-KW"/>
</dbReference>
<dbReference type="InterPro" id="IPR000719">
    <property type="entry name" value="Prot_kinase_dom"/>
</dbReference>
<keyword evidence="5" id="KW-0067">ATP-binding</keyword>
<keyword evidence="9" id="KW-1185">Reference proteome</keyword>
<gene>
    <name evidence="8" type="ORF">MEDL_67354</name>
</gene>
<feature type="compositionally biased region" description="Polar residues" evidence="6">
    <location>
        <begin position="191"/>
        <end position="203"/>
    </location>
</feature>
<dbReference type="PROSITE" id="PS50011">
    <property type="entry name" value="PROTEIN_KINASE_DOM"/>
    <property type="match status" value="1"/>
</dbReference>
<dbReference type="EMBL" id="CAJPWZ010003289">
    <property type="protein sequence ID" value="CAG2255917.1"/>
    <property type="molecule type" value="Genomic_DNA"/>
</dbReference>
<dbReference type="EC" id="2.7.11.1" evidence="1"/>
<dbReference type="PANTHER" id="PTHR43671">
    <property type="entry name" value="SERINE/THREONINE-PROTEIN KINASE NEK"/>
    <property type="match status" value="1"/>
</dbReference>
<protein>
    <recommendedName>
        <fullName evidence="1">non-specific serine/threonine protein kinase</fullName>
        <ecNumber evidence="1">2.7.11.1</ecNumber>
    </recommendedName>
</protein>
<keyword evidence="4" id="KW-0418">Kinase</keyword>
<name>A0A8S3VI36_MYTED</name>
<evidence type="ECO:0000259" key="7">
    <source>
        <dbReference type="PROSITE" id="PS50011"/>
    </source>
</evidence>
<evidence type="ECO:0000313" key="9">
    <source>
        <dbReference type="Proteomes" id="UP000683360"/>
    </source>
</evidence>
<dbReference type="Pfam" id="PF00069">
    <property type="entry name" value="Pkinase"/>
    <property type="match status" value="1"/>
</dbReference>
<evidence type="ECO:0000256" key="4">
    <source>
        <dbReference type="ARBA" id="ARBA00022777"/>
    </source>
</evidence>
<dbReference type="InterPro" id="IPR050660">
    <property type="entry name" value="NEK_Ser/Thr_kinase"/>
</dbReference>
<evidence type="ECO:0000256" key="5">
    <source>
        <dbReference type="ARBA" id="ARBA00022840"/>
    </source>
</evidence>
<evidence type="ECO:0000256" key="3">
    <source>
        <dbReference type="ARBA" id="ARBA00022741"/>
    </source>
</evidence>
<sequence>MDYYEGGNLYAYIRKRKSIQESTFMEYLDQLSNGLEFLHSKSILHRDVKTKNVLLTAQNDLKLADFGVARKVEEIDLKLTKLVGTPNCMSPEVLNRETYDFKLPDFDRLQYSDPIKNMIRKMLEFKPADRPSASEVKTFVLEQKPKTSFNVSNISQQMTKSSLHDSGIVTSERRRSQRTSESCEESAGMSLGSTLSENTGLQRQSANMQAKIVKMIGDHKATKKLERIMRFFNKNPTDYPGLEEKVKDVVGVGLHNKILPFVLALKGMEEGIKRIPGQADDEDDMFSTAHETADNT</sequence>
<evidence type="ECO:0000256" key="6">
    <source>
        <dbReference type="SAM" id="MobiDB-lite"/>
    </source>
</evidence>
<dbReference type="PROSITE" id="PS00108">
    <property type="entry name" value="PROTEIN_KINASE_ST"/>
    <property type="match status" value="1"/>
</dbReference>
<reference evidence="8" key="1">
    <citation type="submission" date="2021-03" db="EMBL/GenBank/DDBJ databases">
        <authorList>
            <person name="Bekaert M."/>
        </authorList>
    </citation>
    <scope>NUCLEOTIDE SEQUENCE</scope>
</reference>
<evidence type="ECO:0000256" key="1">
    <source>
        <dbReference type="ARBA" id="ARBA00012513"/>
    </source>
</evidence>
<dbReference type="Gene3D" id="1.10.510.10">
    <property type="entry name" value="Transferase(Phosphotransferase) domain 1"/>
    <property type="match status" value="2"/>
</dbReference>
<organism evidence="8 9">
    <name type="scientific">Mytilus edulis</name>
    <name type="common">Blue mussel</name>
    <dbReference type="NCBI Taxonomy" id="6550"/>
    <lineage>
        <taxon>Eukaryota</taxon>
        <taxon>Metazoa</taxon>
        <taxon>Spiralia</taxon>
        <taxon>Lophotrochozoa</taxon>
        <taxon>Mollusca</taxon>
        <taxon>Bivalvia</taxon>
        <taxon>Autobranchia</taxon>
        <taxon>Pteriomorphia</taxon>
        <taxon>Mytilida</taxon>
        <taxon>Mytiloidea</taxon>
        <taxon>Mytilidae</taxon>
        <taxon>Mytilinae</taxon>
        <taxon>Mytilus</taxon>
    </lineage>
</organism>
<dbReference type="Proteomes" id="UP000683360">
    <property type="component" value="Unassembled WGS sequence"/>
</dbReference>
<dbReference type="OrthoDB" id="248923at2759"/>
<evidence type="ECO:0000313" key="8">
    <source>
        <dbReference type="EMBL" id="CAG2255917.1"/>
    </source>
</evidence>
<accession>A0A8S3VI36</accession>
<dbReference type="InterPro" id="IPR011009">
    <property type="entry name" value="Kinase-like_dom_sf"/>
</dbReference>
<dbReference type="SMART" id="SM00220">
    <property type="entry name" value="S_TKc"/>
    <property type="match status" value="1"/>
</dbReference>
<dbReference type="AlphaFoldDB" id="A0A8S3VI36"/>
<proteinExistence type="predicted"/>
<dbReference type="PANTHER" id="PTHR43671:SF13">
    <property type="entry name" value="SERINE_THREONINE-PROTEIN KINASE NEK2"/>
    <property type="match status" value="1"/>
</dbReference>
<keyword evidence="3" id="KW-0547">Nucleotide-binding</keyword>
<evidence type="ECO:0000256" key="2">
    <source>
        <dbReference type="ARBA" id="ARBA00022679"/>
    </source>
</evidence>
<feature type="region of interest" description="Disordered" evidence="6">
    <location>
        <begin position="160"/>
        <end position="203"/>
    </location>
</feature>
<comment type="caution">
    <text evidence="8">The sequence shown here is derived from an EMBL/GenBank/DDBJ whole genome shotgun (WGS) entry which is preliminary data.</text>
</comment>
<keyword evidence="2 8" id="KW-0808">Transferase</keyword>
<feature type="domain" description="Protein kinase" evidence="7">
    <location>
        <begin position="1"/>
        <end position="262"/>
    </location>
</feature>